<proteinExistence type="predicted"/>
<evidence type="ECO:0000313" key="1">
    <source>
        <dbReference type="EMBL" id="JAD74161.1"/>
    </source>
</evidence>
<accession>A0A0A9CF28</accession>
<reference evidence="1" key="2">
    <citation type="journal article" date="2015" name="Data Brief">
        <title>Shoot transcriptome of the giant reed, Arundo donax.</title>
        <authorList>
            <person name="Barrero R.A."/>
            <person name="Guerrero F.D."/>
            <person name="Moolhuijzen P."/>
            <person name="Goolsby J.A."/>
            <person name="Tidwell J."/>
            <person name="Bellgard S.E."/>
            <person name="Bellgard M.I."/>
        </authorList>
    </citation>
    <scope>NUCLEOTIDE SEQUENCE</scope>
    <source>
        <tissue evidence="1">Shoot tissue taken approximately 20 cm above the soil surface</tissue>
    </source>
</reference>
<dbReference type="EMBL" id="GBRH01223734">
    <property type="protein sequence ID" value="JAD74161.1"/>
    <property type="molecule type" value="Transcribed_RNA"/>
</dbReference>
<name>A0A0A9CF28_ARUDO</name>
<sequence length="16" mass="1759">MVPPYCGMPKLPMAHS</sequence>
<organism evidence="1">
    <name type="scientific">Arundo donax</name>
    <name type="common">Giant reed</name>
    <name type="synonym">Donax arundinaceus</name>
    <dbReference type="NCBI Taxonomy" id="35708"/>
    <lineage>
        <taxon>Eukaryota</taxon>
        <taxon>Viridiplantae</taxon>
        <taxon>Streptophyta</taxon>
        <taxon>Embryophyta</taxon>
        <taxon>Tracheophyta</taxon>
        <taxon>Spermatophyta</taxon>
        <taxon>Magnoliopsida</taxon>
        <taxon>Liliopsida</taxon>
        <taxon>Poales</taxon>
        <taxon>Poaceae</taxon>
        <taxon>PACMAD clade</taxon>
        <taxon>Arundinoideae</taxon>
        <taxon>Arundineae</taxon>
        <taxon>Arundo</taxon>
    </lineage>
</organism>
<protein>
    <submittedName>
        <fullName evidence="1">Uncharacterized protein</fullName>
    </submittedName>
</protein>
<reference evidence="1" key="1">
    <citation type="submission" date="2014-09" db="EMBL/GenBank/DDBJ databases">
        <authorList>
            <person name="Magalhaes I.L.F."/>
            <person name="Oliveira U."/>
            <person name="Santos F.R."/>
            <person name="Vidigal T.H.D.A."/>
            <person name="Brescovit A.D."/>
            <person name="Santos A.J."/>
        </authorList>
    </citation>
    <scope>NUCLEOTIDE SEQUENCE</scope>
    <source>
        <tissue evidence="1">Shoot tissue taken approximately 20 cm above the soil surface</tissue>
    </source>
</reference>
<dbReference type="AlphaFoldDB" id="A0A0A9CF28"/>